<accession>A0A7Y9KQN0</accession>
<sequence length="879" mass="97123">MSEPSPTPATDQPPAPQRISWRQTFRRAPRGVRWAAWTALGLVLVLVVLAVAGTVVVRRSLPDHDGTIEVPGLSASVEVVRDAEGIPQVYADTDADLMFAQGFVHAQERFFEMDFRRHVTAGRLSEIFGPDTLETDRFIRTMGWRRVAEQEWALLQPATRDALTSYAEGVNAYLADRSPSQLAPEYAILGLTGLDYSPAEWDPVDSLAWLKAMAWDLRGNMDAEVDRVLLSLDHDEDEIAELWPDYPFDQHPPIVSGGGVVDGVFEQNATGNATRNPTRPAYPAGVVEALERVQDRLDAVPELVGKGRGIGSNSWVVDGEHSATGMPILANDPHLGISQPGIWMQMGLHCRETSADCTLDTSGFTFSGVPGVIIGHNADIAWGFTNLGPDVTDLFLEQTEGDDRYVRDGGTEAMEVRTETIKVRGEDDVELRVRETVHGPLISDVSSEFATVGANAPTDEPGDRGSGYAVALAWTALDPAPTADAILGLNRASDWDEFRAAAADFAVPSQNLVYADREGHIGYQSPGRIPIRRAGNDGTMPVEGWISANDWTGDYVPFDGLPSVLDPEEGFIATANQAVIDERYPYLLTQDWDYGYRSTRIREVLEEEGELSVQEMADLQLDTTNPMAESLVPYLLDIETLPNGYYRNAQDLLRDWDFTSPADSAPAAYFNVVWRKVLELTFHDDLRRRTWPDGGDRWFLVVSRMLSEPAGPWWDDAGTDDVVETRDDVLRQAMVEARDELTRRQARDPQLWTWGHLHRMNLHNATLGESGIGLVERLFNRDGWEVGGGSSIVDATSWNAVDGYEVTAAPSMRMVVSTADWDDSRWINLTGVSGHPASSHYSDQTELYVEGRTLPWAYSRDAVEATAEDRLVLAPADPD</sequence>
<dbReference type="EMBL" id="JACCBW010000001">
    <property type="protein sequence ID" value="NYE35729.1"/>
    <property type="molecule type" value="Genomic_DNA"/>
</dbReference>
<dbReference type="Gene3D" id="1.10.439.10">
    <property type="entry name" value="Penicillin Amidohydrolase, domain 1"/>
    <property type="match status" value="1"/>
</dbReference>
<evidence type="ECO:0000256" key="4">
    <source>
        <dbReference type="PIRSR" id="PIRSR001227-1"/>
    </source>
</evidence>
<dbReference type="SUPFAM" id="SSF56235">
    <property type="entry name" value="N-terminal nucleophile aminohydrolases (Ntn hydrolases)"/>
    <property type="match status" value="1"/>
</dbReference>
<evidence type="ECO:0000256" key="5">
    <source>
        <dbReference type="PIRSR" id="PIRSR001227-2"/>
    </source>
</evidence>
<comment type="cofactor">
    <cofactor evidence="5">
        <name>Ca(2+)</name>
        <dbReference type="ChEBI" id="CHEBI:29108"/>
    </cofactor>
    <text evidence="5">Binds 1 Ca(2+) ion per dimer.</text>
</comment>
<comment type="caution">
    <text evidence="7">The sequence shown here is derived from an EMBL/GenBank/DDBJ whole genome shotgun (WGS) entry which is preliminary data.</text>
</comment>
<keyword evidence="5" id="KW-0479">Metal-binding</keyword>
<dbReference type="PANTHER" id="PTHR34218">
    <property type="entry name" value="PEPTIDASE S45 PENICILLIN AMIDASE"/>
    <property type="match status" value="1"/>
</dbReference>
<dbReference type="Proteomes" id="UP000549911">
    <property type="component" value="Unassembled WGS sequence"/>
</dbReference>
<dbReference type="InterPro" id="IPR023343">
    <property type="entry name" value="Penicillin_amidase_dom1"/>
</dbReference>
<evidence type="ECO:0000313" key="8">
    <source>
        <dbReference type="Proteomes" id="UP000549911"/>
    </source>
</evidence>
<dbReference type="GO" id="GO:0017000">
    <property type="term" value="P:antibiotic biosynthetic process"/>
    <property type="evidence" value="ECO:0007669"/>
    <property type="project" value="InterPro"/>
</dbReference>
<gene>
    <name evidence="7" type="ORF">F4692_000833</name>
</gene>
<dbReference type="GO" id="GO:0008953">
    <property type="term" value="F:penicillin amidase activity"/>
    <property type="evidence" value="ECO:0007669"/>
    <property type="project" value="UniProtKB-EC"/>
</dbReference>
<dbReference type="InterPro" id="IPR043147">
    <property type="entry name" value="Penicillin_amidase_A-knob"/>
</dbReference>
<dbReference type="Gene3D" id="1.10.1400.10">
    <property type="match status" value="1"/>
</dbReference>
<keyword evidence="3" id="KW-0865">Zymogen</keyword>
<keyword evidence="6" id="KW-1133">Transmembrane helix</keyword>
<evidence type="ECO:0000256" key="6">
    <source>
        <dbReference type="SAM" id="Phobius"/>
    </source>
</evidence>
<keyword evidence="5" id="KW-0106">Calcium</keyword>
<comment type="similarity">
    <text evidence="1">Belongs to the peptidase S45 family.</text>
</comment>
<dbReference type="GO" id="GO:0046872">
    <property type="term" value="F:metal ion binding"/>
    <property type="evidence" value="ECO:0007669"/>
    <property type="project" value="UniProtKB-KW"/>
</dbReference>
<dbReference type="InterPro" id="IPR043146">
    <property type="entry name" value="Penicillin_amidase_N_B-knob"/>
</dbReference>
<dbReference type="PIRSF" id="PIRSF001227">
    <property type="entry name" value="Pen_acylase"/>
    <property type="match status" value="1"/>
</dbReference>
<dbReference type="Pfam" id="PF01804">
    <property type="entry name" value="Penicil_amidase"/>
    <property type="match status" value="1"/>
</dbReference>
<organism evidence="7 8">
    <name type="scientific">Nocardioides cavernae</name>
    <dbReference type="NCBI Taxonomy" id="1921566"/>
    <lineage>
        <taxon>Bacteria</taxon>
        <taxon>Bacillati</taxon>
        <taxon>Actinomycetota</taxon>
        <taxon>Actinomycetes</taxon>
        <taxon>Propionibacteriales</taxon>
        <taxon>Nocardioidaceae</taxon>
        <taxon>Nocardioides</taxon>
    </lineage>
</organism>
<reference evidence="7 8" key="2">
    <citation type="submission" date="2020-08" db="EMBL/GenBank/DDBJ databases">
        <title>The Agave Microbiome: Exploring the role of microbial communities in plant adaptations to desert environments.</title>
        <authorList>
            <person name="Partida-Martinez L.P."/>
        </authorList>
    </citation>
    <scope>NUCLEOTIDE SEQUENCE [LARGE SCALE GENOMIC DNA]</scope>
    <source>
        <strain evidence="7 8">AT2.17</strain>
    </source>
</reference>
<keyword evidence="6" id="KW-0812">Transmembrane</keyword>
<evidence type="ECO:0000256" key="1">
    <source>
        <dbReference type="ARBA" id="ARBA00006586"/>
    </source>
</evidence>
<dbReference type="InterPro" id="IPR002692">
    <property type="entry name" value="S45"/>
</dbReference>
<dbReference type="InterPro" id="IPR014395">
    <property type="entry name" value="Pen/GL7ACA/AHL_acylase"/>
</dbReference>
<evidence type="ECO:0000256" key="2">
    <source>
        <dbReference type="ARBA" id="ARBA00022801"/>
    </source>
</evidence>
<keyword evidence="6" id="KW-0472">Membrane</keyword>
<dbReference type="EC" id="3.5.1.11" evidence="7"/>
<keyword evidence="2 7" id="KW-0378">Hydrolase</keyword>
<dbReference type="PANTHER" id="PTHR34218:SF4">
    <property type="entry name" value="ACYL-HOMOSERINE LACTONE ACYLASE QUIP"/>
    <property type="match status" value="1"/>
</dbReference>
<dbReference type="Gene3D" id="2.30.120.10">
    <property type="match status" value="1"/>
</dbReference>
<dbReference type="InterPro" id="IPR029055">
    <property type="entry name" value="Ntn_hydrolases_N"/>
</dbReference>
<evidence type="ECO:0000256" key="3">
    <source>
        <dbReference type="ARBA" id="ARBA00023145"/>
    </source>
</evidence>
<name>A0A7Y9KQN0_9ACTN</name>
<dbReference type="AlphaFoldDB" id="A0A7Y9KQN0"/>
<evidence type="ECO:0000313" key="7">
    <source>
        <dbReference type="EMBL" id="NYE35729.1"/>
    </source>
</evidence>
<proteinExistence type="inferred from homology"/>
<feature type="binding site" evidence="5">
    <location>
        <position position="390"/>
    </location>
    <ligand>
        <name>Ca(2+)</name>
        <dbReference type="ChEBI" id="CHEBI:29108"/>
    </ligand>
</feature>
<dbReference type="CDD" id="cd03747">
    <property type="entry name" value="Ntn_PGA_like"/>
    <property type="match status" value="1"/>
</dbReference>
<feature type="binding site" evidence="5">
    <location>
        <position position="224"/>
    </location>
    <ligand>
        <name>Ca(2+)</name>
        <dbReference type="ChEBI" id="CHEBI:29108"/>
    </ligand>
</feature>
<dbReference type="RefSeq" id="WP_179618345.1">
    <property type="nucleotide sequence ID" value="NZ_JACCBW010000001.1"/>
</dbReference>
<keyword evidence="8" id="KW-1185">Reference proteome</keyword>
<dbReference type="Gene3D" id="3.60.20.10">
    <property type="entry name" value="Glutamine Phosphoribosylpyrophosphate, subunit 1, domain 1"/>
    <property type="match status" value="1"/>
</dbReference>
<reference evidence="7 8" key="1">
    <citation type="submission" date="2020-07" db="EMBL/GenBank/DDBJ databases">
        <authorList>
            <person name="Partida-Martinez L."/>
            <person name="Huntemann M."/>
            <person name="Clum A."/>
            <person name="Wang J."/>
            <person name="Palaniappan K."/>
            <person name="Ritter S."/>
            <person name="Chen I.-M."/>
            <person name="Stamatis D."/>
            <person name="Reddy T."/>
            <person name="O'Malley R."/>
            <person name="Daum C."/>
            <person name="Shapiro N."/>
            <person name="Ivanova N."/>
            <person name="Kyrpides N."/>
            <person name="Woyke T."/>
        </authorList>
    </citation>
    <scope>NUCLEOTIDE SEQUENCE [LARGE SCALE GENOMIC DNA]</scope>
    <source>
        <strain evidence="7 8">AT2.17</strain>
    </source>
</reference>
<protein>
    <submittedName>
        <fullName evidence="7">Penicillin amidase</fullName>
        <ecNumber evidence="7">3.5.1.11</ecNumber>
    </submittedName>
</protein>
<feature type="active site" description="Nucleophile" evidence="4">
    <location>
        <position position="312"/>
    </location>
</feature>
<feature type="transmembrane region" description="Helical" evidence="6">
    <location>
        <begin position="34"/>
        <end position="57"/>
    </location>
</feature>
<feature type="binding site" evidence="5">
    <location>
        <position position="393"/>
    </location>
    <ligand>
        <name>Ca(2+)</name>
        <dbReference type="ChEBI" id="CHEBI:29108"/>
    </ligand>
</feature>